<dbReference type="Proteomes" id="UP000838878">
    <property type="component" value="Chromosome 1"/>
</dbReference>
<reference evidence="2" key="1">
    <citation type="submission" date="2021-12" db="EMBL/GenBank/DDBJ databases">
        <authorList>
            <person name="Martin H S."/>
        </authorList>
    </citation>
    <scope>NUCLEOTIDE SEQUENCE</scope>
</reference>
<evidence type="ECO:0000313" key="3">
    <source>
        <dbReference type="Proteomes" id="UP000838878"/>
    </source>
</evidence>
<accession>A0A8S4I1X6</accession>
<proteinExistence type="predicted"/>
<name>A0A8S4I1X6_9NEOP</name>
<evidence type="ECO:0000313" key="2">
    <source>
        <dbReference type="EMBL" id="CAH0712880.1"/>
    </source>
</evidence>
<protein>
    <submittedName>
        <fullName evidence="2">Uncharacterized protein</fullName>
    </submittedName>
</protein>
<dbReference type="EMBL" id="OV170221">
    <property type="protein sequence ID" value="CAH0712880.1"/>
    <property type="molecule type" value="Genomic_DNA"/>
</dbReference>
<keyword evidence="1" id="KW-0732">Signal</keyword>
<dbReference type="AlphaFoldDB" id="A0A8S4I1X6"/>
<sequence>MKLKVVLLLSFLVIATGNHLEAYQYDHLRKLLLQYFKDVNAITHENSKETCPIWSEDEYLPEKDENVDVDRYIGTLLHKQFWPKTCPQSKIHAEVMIRRLKVSQRYEEIGMSFAKGLFKKCNVTVKLVDPREYGTVYSDDSNLPDAVFLPGDMIIYIM</sequence>
<feature type="chain" id="PRO_5035874783" evidence="1">
    <location>
        <begin position="18"/>
        <end position="158"/>
    </location>
</feature>
<evidence type="ECO:0000256" key="1">
    <source>
        <dbReference type="SAM" id="SignalP"/>
    </source>
</evidence>
<feature type="signal peptide" evidence="1">
    <location>
        <begin position="1"/>
        <end position="17"/>
    </location>
</feature>
<feature type="non-terminal residue" evidence="2">
    <location>
        <position position="158"/>
    </location>
</feature>
<organism evidence="2 3">
    <name type="scientific">Brenthis ino</name>
    <name type="common">lesser marbled fritillary</name>
    <dbReference type="NCBI Taxonomy" id="405034"/>
    <lineage>
        <taxon>Eukaryota</taxon>
        <taxon>Metazoa</taxon>
        <taxon>Ecdysozoa</taxon>
        <taxon>Arthropoda</taxon>
        <taxon>Hexapoda</taxon>
        <taxon>Insecta</taxon>
        <taxon>Pterygota</taxon>
        <taxon>Neoptera</taxon>
        <taxon>Endopterygota</taxon>
        <taxon>Lepidoptera</taxon>
        <taxon>Glossata</taxon>
        <taxon>Ditrysia</taxon>
        <taxon>Papilionoidea</taxon>
        <taxon>Nymphalidae</taxon>
        <taxon>Heliconiinae</taxon>
        <taxon>Argynnini</taxon>
        <taxon>Brenthis</taxon>
    </lineage>
</organism>
<gene>
    <name evidence="2" type="ORF">BINO364_LOCUS103</name>
</gene>
<keyword evidence="3" id="KW-1185">Reference proteome</keyword>